<comment type="caution">
    <text evidence="4">The sequence shown here is derived from an EMBL/GenBank/DDBJ whole genome shotgun (WGS) entry which is preliminary data.</text>
</comment>
<dbReference type="Proteomes" id="UP000430692">
    <property type="component" value="Unassembled WGS sequence"/>
</dbReference>
<dbReference type="EMBL" id="WUUL01000005">
    <property type="protein sequence ID" value="MXQ54019.1"/>
    <property type="molecule type" value="Genomic_DNA"/>
</dbReference>
<dbReference type="InterPro" id="IPR044068">
    <property type="entry name" value="CB"/>
</dbReference>
<dbReference type="InterPro" id="IPR010998">
    <property type="entry name" value="Integrase_recombinase_N"/>
</dbReference>
<dbReference type="SUPFAM" id="SSF56349">
    <property type="entry name" value="DNA breaking-rejoining enzymes"/>
    <property type="match status" value="1"/>
</dbReference>
<proteinExistence type="predicted"/>
<evidence type="ECO:0000313" key="4">
    <source>
        <dbReference type="EMBL" id="MXQ54019.1"/>
    </source>
</evidence>
<evidence type="ECO:0000256" key="1">
    <source>
        <dbReference type="ARBA" id="ARBA00023125"/>
    </source>
</evidence>
<name>A0A6I4VQX4_9BACL</name>
<reference evidence="4 5" key="1">
    <citation type="submission" date="2019-12" db="EMBL/GenBank/DDBJ databases">
        <title>Whole-genome analyses of novel actinobacteria.</title>
        <authorList>
            <person name="Sahin N."/>
            <person name="Saygin H."/>
        </authorList>
    </citation>
    <scope>NUCLEOTIDE SEQUENCE [LARGE SCALE GENOMIC DNA]</scope>
    <source>
        <strain evidence="4 5">KC615</strain>
    </source>
</reference>
<evidence type="ECO:0000259" key="3">
    <source>
        <dbReference type="PROSITE" id="PS51900"/>
    </source>
</evidence>
<evidence type="ECO:0000313" key="5">
    <source>
        <dbReference type="Proteomes" id="UP000430692"/>
    </source>
</evidence>
<protein>
    <submittedName>
        <fullName evidence="4">Site-specific integrase</fullName>
    </submittedName>
</protein>
<dbReference type="GO" id="GO:0015074">
    <property type="term" value="P:DNA integration"/>
    <property type="evidence" value="ECO:0007669"/>
    <property type="project" value="InterPro"/>
</dbReference>
<dbReference type="AlphaFoldDB" id="A0A6I4VQX4"/>
<dbReference type="Gene3D" id="1.10.150.130">
    <property type="match status" value="1"/>
</dbReference>
<gene>
    <name evidence="4" type="ORF">GSM42_09875</name>
</gene>
<evidence type="ECO:0000256" key="2">
    <source>
        <dbReference type="PROSITE-ProRule" id="PRU01248"/>
    </source>
</evidence>
<dbReference type="RefSeq" id="WP_160801369.1">
    <property type="nucleotide sequence ID" value="NZ_WUUL01000005.1"/>
</dbReference>
<dbReference type="GO" id="GO:0003677">
    <property type="term" value="F:DNA binding"/>
    <property type="evidence" value="ECO:0007669"/>
    <property type="project" value="UniProtKB-UniRule"/>
</dbReference>
<keyword evidence="1 2" id="KW-0238">DNA-binding</keyword>
<dbReference type="InterPro" id="IPR004107">
    <property type="entry name" value="Integrase_SAM-like_N"/>
</dbReference>
<dbReference type="Pfam" id="PF02899">
    <property type="entry name" value="Phage_int_SAM_1"/>
    <property type="match status" value="1"/>
</dbReference>
<dbReference type="PROSITE" id="PS51900">
    <property type="entry name" value="CB"/>
    <property type="match status" value="1"/>
</dbReference>
<keyword evidence="5" id="KW-1185">Reference proteome</keyword>
<dbReference type="InterPro" id="IPR011010">
    <property type="entry name" value="DNA_brk_join_enz"/>
</dbReference>
<organism evidence="4 5">
    <name type="scientific">Shimazuella alba</name>
    <dbReference type="NCBI Taxonomy" id="2690964"/>
    <lineage>
        <taxon>Bacteria</taxon>
        <taxon>Bacillati</taxon>
        <taxon>Bacillota</taxon>
        <taxon>Bacilli</taxon>
        <taxon>Bacillales</taxon>
        <taxon>Thermoactinomycetaceae</taxon>
        <taxon>Shimazuella</taxon>
    </lineage>
</organism>
<accession>A0A6I4VQX4</accession>
<feature type="domain" description="Core-binding (CB)" evidence="3">
    <location>
        <begin position="1"/>
        <end position="100"/>
    </location>
</feature>
<sequence length="148" mass="17610">MGISERYYKQLEKKGLSSSTIRQHKQSISRFMRWFHTMPELKNGDIVGWQKVIRKDIRQFRRLSGKGLDADGSSTMNKCLSIGTINNTVKHLKQFFAWLLDQNFIPDNPCDEVELIPEDRFKTKWIEKQVERRLINEMRVRSSNRNKH</sequence>